<evidence type="ECO:0000313" key="1">
    <source>
        <dbReference type="EMBL" id="SGZ15112.1"/>
    </source>
</evidence>
<dbReference type="Proteomes" id="UP000249464">
    <property type="component" value="Unassembled WGS sequence"/>
</dbReference>
<dbReference type="EMBL" id="FQNC01000081">
    <property type="protein sequence ID" value="SGZ15112.1"/>
    <property type="molecule type" value="Genomic_DNA"/>
</dbReference>
<name>A0A2X0MJ49_9BASI</name>
<protein>
    <submittedName>
        <fullName evidence="1">BQ5605_C029g10643 protein</fullName>
    </submittedName>
</protein>
<dbReference type="AlphaFoldDB" id="A0A2X0MJ49"/>
<organism evidence="1 2">
    <name type="scientific">Microbotryum silenes-dioicae</name>
    <dbReference type="NCBI Taxonomy" id="796604"/>
    <lineage>
        <taxon>Eukaryota</taxon>
        <taxon>Fungi</taxon>
        <taxon>Dikarya</taxon>
        <taxon>Basidiomycota</taxon>
        <taxon>Pucciniomycotina</taxon>
        <taxon>Microbotryomycetes</taxon>
        <taxon>Microbotryales</taxon>
        <taxon>Microbotryaceae</taxon>
        <taxon>Microbotryum</taxon>
    </lineage>
</organism>
<proteinExistence type="predicted"/>
<keyword evidence="2" id="KW-1185">Reference proteome</keyword>
<accession>A0A2X0MJ49</accession>
<gene>
    <name evidence="1" type="primary">BQ5605_C029g10643</name>
    <name evidence="1" type="ORF">BQ5605_C029G10643</name>
</gene>
<sequence length="119" mass="13875">MIMGDCQISKHLCVVVATPQYLRHKIAPVHSRFPSDLVRTFRRDRQRVQALDLEQLLERIVDEAMSLNSSLPSNLSLTISTVKWVSPEPPPIDRIAEWWECEAESFEMERWEGEREVVN</sequence>
<evidence type="ECO:0000313" key="2">
    <source>
        <dbReference type="Proteomes" id="UP000249464"/>
    </source>
</evidence>
<reference evidence="1 2" key="1">
    <citation type="submission" date="2016-11" db="EMBL/GenBank/DDBJ databases">
        <authorList>
            <person name="Jaros S."/>
            <person name="Januszkiewicz K."/>
            <person name="Wedrychowicz H."/>
        </authorList>
    </citation>
    <scope>NUCLEOTIDE SEQUENCE [LARGE SCALE GENOMIC DNA]</scope>
</reference>